<reference evidence="2" key="1">
    <citation type="submission" date="2021-01" db="EMBL/GenBank/DDBJ databases">
        <authorList>
            <consortium name="Genoscope - CEA"/>
            <person name="William W."/>
        </authorList>
    </citation>
    <scope>NUCLEOTIDE SEQUENCE</scope>
</reference>
<name>A0A8S1P9F5_9CILI</name>
<keyword evidence="3" id="KW-1185">Reference proteome</keyword>
<comment type="caution">
    <text evidence="2">The sequence shown here is derived from an EMBL/GenBank/DDBJ whole genome shotgun (WGS) entry which is preliminary data.</text>
</comment>
<proteinExistence type="predicted"/>
<organism evidence="2 3">
    <name type="scientific">Paramecium sonneborni</name>
    <dbReference type="NCBI Taxonomy" id="65129"/>
    <lineage>
        <taxon>Eukaryota</taxon>
        <taxon>Sar</taxon>
        <taxon>Alveolata</taxon>
        <taxon>Ciliophora</taxon>
        <taxon>Intramacronucleata</taxon>
        <taxon>Oligohymenophorea</taxon>
        <taxon>Peniculida</taxon>
        <taxon>Parameciidae</taxon>
        <taxon>Paramecium</taxon>
    </lineage>
</organism>
<evidence type="ECO:0000313" key="3">
    <source>
        <dbReference type="Proteomes" id="UP000692954"/>
    </source>
</evidence>
<feature type="coiled-coil region" evidence="1">
    <location>
        <begin position="500"/>
        <end position="534"/>
    </location>
</feature>
<accession>A0A8S1P9F5</accession>
<sequence length="801" mass="95883">MKLNLRLSNIRKKYDHFSYILSELINQDINIQLTIFDSNPKTDILIQKLEFLNFLNLDNFYQISLREFSDIIKYDKNLESNLKQYISQLFNTQIIWFIQDQFIFTHLDCEKEIHQFLNKLFYCQTQFIQYVDYMKNNYQIQAYSPQQEAPLKGYKNSIQKQQNSTQKLYTLYGFKKQLKSQDVFTKKVVRHEQQYNMHYVFIEFYVPQIKEWIEKYLYTYVEVRKGQQIIDLYGPYHLVSKAEEILFKEYSALNPYCGILKFKDLDDDSIQLMQIKDALIQNSYYDYEVDKKNQNSLEELENSLKTVKSKIFSAILVIDYKNAQLCDNAKFYFNFDLDRKNIEIQLEKEIYKLAQTQLDGKAISYFAIINGGLQHSIFLKKLNDDLEIFRETIYNNIQINYLRNQKIDVIHNIQNQYQIKLKFQQNCIVILGRKQQLDYFIQFLMKITSPQAEIIDFYFFKNQFNFKQINYDYKDRFQRILQQCECQSSTEQQELRIKISSKDANKINKLKSQLQQLETELDCSKKTIQISIEKTENGNLNQIIQQVSQKYPVVDIRLGQNDYVGLQQICSFTKKQTIVKVYYGLPNYPYDVVKGVLNLKNSMILIPIEKIHNQFKENKILWIEKLIQQNNISLVNQKQNSSLEIFQYELYLQDKEIDPNQIQKYKQEKIELTICYIYYRDLLNPQNFIHFFEKQNLIKTYGKAIDEIQILKPSSIIINNLIEKDGKELSELVDYIKQLDFPQIELSFMINDKNDLNEIKKLLNGIFEEDNHIERKKVYQLSITGCLQDTIEQVIKELNEV</sequence>
<gene>
    <name evidence="2" type="ORF">PSON_ATCC_30995.1.T0720171</name>
</gene>
<evidence type="ECO:0000256" key="1">
    <source>
        <dbReference type="SAM" id="Coils"/>
    </source>
</evidence>
<dbReference type="Proteomes" id="UP000692954">
    <property type="component" value="Unassembled WGS sequence"/>
</dbReference>
<protein>
    <submittedName>
        <fullName evidence="2">Uncharacterized protein</fullName>
    </submittedName>
</protein>
<dbReference type="OrthoDB" id="301796at2759"/>
<dbReference type="EMBL" id="CAJJDN010000072">
    <property type="protein sequence ID" value="CAD8099732.1"/>
    <property type="molecule type" value="Genomic_DNA"/>
</dbReference>
<keyword evidence="1" id="KW-0175">Coiled coil</keyword>
<evidence type="ECO:0000313" key="2">
    <source>
        <dbReference type="EMBL" id="CAD8099732.1"/>
    </source>
</evidence>
<dbReference type="AlphaFoldDB" id="A0A8S1P9F5"/>